<evidence type="ECO:0000256" key="11">
    <source>
        <dbReference type="SAM" id="Phobius"/>
    </source>
</evidence>
<dbReference type="Pfam" id="PF17090">
    <property type="entry name" value="Ytca"/>
    <property type="match status" value="1"/>
</dbReference>
<gene>
    <name evidence="12" type="ORF">HW532_10065</name>
</gene>
<dbReference type="EMBL" id="CP058214">
    <property type="protein sequence ID" value="QPC45284.1"/>
    <property type="molecule type" value="Genomic_DNA"/>
</dbReference>
<evidence type="ECO:0000256" key="8">
    <source>
        <dbReference type="ARBA" id="ARBA00023136"/>
    </source>
</evidence>
<evidence type="ECO:0000256" key="2">
    <source>
        <dbReference type="ARBA" id="ARBA00008208"/>
    </source>
</evidence>
<dbReference type="AlphaFoldDB" id="A0A7S8HE95"/>
<keyword evidence="8 11" id="KW-0472">Membrane</keyword>
<evidence type="ECO:0000313" key="13">
    <source>
        <dbReference type="Proteomes" id="UP000593594"/>
    </source>
</evidence>
<evidence type="ECO:0000256" key="4">
    <source>
        <dbReference type="ARBA" id="ARBA00022475"/>
    </source>
</evidence>
<evidence type="ECO:0000256" key="5">
    <source>
        <dbReference type="ARBA" id="ARBA00022692"/>
    </source>
</evidence>
<keyword evidence="5 11" id="KW-0812">Transmembrane</keyword>
<evidence type="ECO:0000256" key="6">
    <source>
        <dbReference type="ARBA" id="ARBA00022729"/>
    </source>
</evidence>
<evidence type="ECO:0000313" key="12">
    <source>
        <dbReference type="EMBL" id="QPC45284.1"/>
    </source>
</evidence>
<accession>A0A7S8HE95</accession>
<name>A0A7S8HE95_9HYPH</name>
<dbReference type="InterPro" id="IPR031381">
    <property type="entry name" value="YtcA"/>
</dbReference>
<dbReference type="GO" id="GO:0016020">
    <property type="term" value="C:membrane"/>
    <property type="evidence" value="ECO:0007669"/>
    <property type="project" value="UniProtKB-SubCell"/>
</dbReference>
<evidence type="ECO:0000256" key="10">
    <source>
        <dbReference type="ARBA" id="ARBA00023288"/>
    </source>
</evidence>
<keyword evidence="7 11" id="KW-1133">Transmembrane helix</keyword>
<sequence length="69" mass="7426">MAAAPSVPMFGSFFPAWLLCIFAGTVVTVLVRVAFVATGLDDILRWRVAVYMSMAVGLAFLFLLATVGR</sequence>
<evidence type="ECO:0000256" key="7">
    <source>
        <dbReference type="ARBA" id="ARBA00022989"/>
    </source>
</evidence>
<organism evidence="12 13">
    <name type="scientific">Kaustia mangrovi</name>
    <dbReference type="NCBI Taxonomy" id="2593653"/>
    <lineage>
        <taxon>Bacteria</taxon>
        <taxon>Pseudomonadati</taxon>
        <taxon>Pseudomonadota</taxon>
        <taxon>Alphaproteobacteria</taxon>
        <taxon>Hyphomicrobiales</taxon>
        <taxon>Parvibaculaceae</taxon>
        <taxon>Kaustia</taxon>
    </lineage>
</organism>
<dbReference type="Proteomes" id="UP000593594">
    <property type="component" value="Chromosome"/>
</dbReference>
<keyword evidence="10" id="KW-0449">Lipoprotein</keyword>
<feature type="transmembrane region" description="Helical" evidence="11">
    <location>
        <begin position="16"/>
        <end position="36"/>
    </location>
</feature>
<dbReference type="KEGG" id="kmn:HW532_10065"/>
<feature type="transmembrane region" description="Helical" evidence="11">
    <location>
        <begin position="48"/>
        <end position="67"/>
    </location>
</feature>
<keyword evidence="4" id="KW-1003">Cell membrane</keyword>
<evidence type="ECO:0000256" key="1">
    <source>
        <dbReference type="ARBA" id="ARBA00004141"/>
    </source>
</evidence>
<proteinExistence type="inferred from homology"/>
<protein>
    <recommendedName>
        <fullName evidence="3">Uncharacterized protein YtcA</fullName>
    </recommendedName>
</protein>
<comment type="subcellular location">
    <subcellularLocation>
        <location evidence="1">Membrane</location>
        <topology evidence="1">Multi-pass membrane protein</topology>
    </subcellularLocation>
</comment>
<keyword evidence="9" id="KW-0564">Palmitate</keyword>
<keyword evidence="13" id="KW-1185">Reference proteome</keyword>
<reference evidence="12 13" key="1">
    <citation type="submission" date="2020-06" db="EMBL/GenBank/DDBJ databases">
        <title>Genome sequence of 2 isolates from Red Sea Mangroves.</title>
        <authorList>
            <person name="Sefrji F."/>
            <person name="Michoud G."/>
            <person name="Merlino G."/>
            <person name="Daffonchio D."/>
        </authorList>
    </citation>
    <scope>NUCLEOTIDE SEQUENCE [LARGE SCALE GENOMIC DNA]</scope>
    <source>
        <strain evidence="12 13">R1DC25</strain>
    </source>
</reference>
<keyword evidence="6" id="KW-0732">Signal</keyword>
<evidence type="ECO:0000256" key="9">
    <source>
        <dbReference type="ARBA" id="ARBA00023139"/>
    </source>
</evidence>
<comment type="similarity">
    <text evidence="2">Belongs to the YtcA family.</text>
</comment>
<evidence type="ECO:0000256" key="3">
    <source>
        <dbReference type="ARBA" id="ARBA00021237"/>
    </source>
</evidence>